<name>A0A0A9H406_ARUDO</name>
<sequence length="156" mass="18115">MTLVDHLNNWLSFAVSSRTKRLAFDLVPKELRGRDDRYAFPFERLKGESTLHLQCIQLSFVPFKLSSQLLSIVRCHLNGELKLEHPFSHLQYLQVAHCRITKIELYAAKLKTFIYRGLKLPIDLRQCQELETACLFHLDMTFEDALTVLPCLIPSV</sequence>
<dbReference type="EMBL" id="GBRH01167372">
    <property type="protein sequence ID" value="JAE30524.1"/>
    <property type="molecule type" value="Transcribed_RNA"/>
</dbReference>
<dbReference type="PANTHER" id="PTHR34145">
    <property type="entry name" value="OS02G0105600 PROTEIN"/>
    <property type="match status" value="1"/>
</dbReference>
<reference evidence="1" key="2">
    <citation type="journal article" date="2015" name="Data Brief">
        <title>Shoot transcriptome of the giant reed, Arundo donax.</title>
        <authorList>
            <person name="Barrero R.A."/>
            <person name="Guerrero F.D."/>
            <person name="Moolhuijzen P."/>
            <person name="Goolsby J.A."/>
            <person name="Tidwell J."/>
            <person name="Bellgard S.E."/>
            <person name="Bellgard M.I."/>
        </authorList>
    </citation>
    <scope>NUCLEOTIDE SEQUENCE</scope>
    <source>
        <tissue evidence="1">Shoot tissue taken approximately 20 cm above the soil surface</tissue>
    </source>
</reference>
<dbReference type="AlphaFoldDB" id="A0A0A9H406"/>
<accession>A0A0A9H406</accession>
<dbReference type="InterPro" id="IPR053772">
    <property type="entry name" value="At1g61320/At1g61330-like"/>
</dbReference>
<protein>
    <submittedName>
        <fullName evidence="1">Uncharacterized protein</fullName>
    </submittedName>
</protein>
<dbReference type="PANTHER" id="PTHR34145:SF57">
    <property type="entry name" value="F-BOX DOMAIN-CONTAINING PROTEIN"/>
    <property type="match status" value="1"/>
</dbReference>
<proteinExistence type="predicted"/>
<reference evidence="1" key="1">
    <citation type="submission" date="2014-09" db="EMBL/GenBank/DDBJ databases">
        <authorList>
            <person name="Magalhaes I.L.F."/>
            <person name="Oliveira U."/>
            <person name="Santos F.R."/>
            <person name="Vidigal T.H.D.A."/>
            <person name="Brescovit A.D."/>
            <person name="Santos A.J."/>
        </authorList>
    </citation>
    <scope>NUCLEOTIDE SEQUENCE</scope>
    <source>
        <tissue evidence="1">Shoot tissue taken approximately 20 cm above the soil surface</tissue>
    </source>
</reference>
<evidence type="ECO:0000313" key="1">
    <source>
        <dbReference type="EMBL" id="JAE30524.1"/>
    </source>
</evidence>
<organism evidence="1">
    <name type="scientific">Arundo donax</name>
    <name type="common">Giant reed</name>
    <name type="synonym">Donax arundinaceus</name>
    <dbReference type="NCBI Taxonomy" id="35708"/>
    <lineage>
        <taxon>Eukaryota</taxon>
        <taxon>Viridiplantae</taxon>
        <taxon>Streptophyta</taxon>
        <taxon>Embryophyta</taxon>
        <taxon>Tracheophyta</taxon>
        <taxon>Spermatophyta</taxon>
        <taxon>Magnoliopsida</taxon>
        <taxon>Liliopsida</taxon>
        <taxon>Poales</taxon>
        <taxon>Poaceae</taxon>
        <taxon>PACMAD clade</taxon>
        <taxon>Arundinoideae</taxon>
        <taxon>Arundineae</taxon>
        <taxon>Arundo</taxon>
    </lineage>
</organism>